<keyword evidence="1" id="KW-1133">Transmembrane helix</keyword>
<dbReference type="Proteomes" id="UP000078454">
    <property type="component" value="Unassembled WGS sequence"/>
</dbReference>
<gene>
    <name evidence="2" type="ORF">A8708_19660</name>
</gene>
<dbReference type="STRING" id="1850517.A8708_19660"/>
<name>A0A198A528_9BACL</name>
<accession>A0A198A528</accession>
<dbReference type="RefSeq" id="WP_068667106.1">
    <property type="nucleotide sequence ID" value="NZ_LYPB01000076.1"/>
</dbReference>
<reference evidence="2 3" key="1">
    <citation type="submission" date="2016-05" db="EMBL/GenBank/DDBJ databases">
        <title>Paenibacillus sp. 1ZS3-15 nov., isolated from the rhizosphere soil.</title>
        <authorList>
            <person name="Zhang X.X."/>
            <person name="Zhang J."/>
        </authorList>
    </citation>
    <scope>NUCLEOTIDE SEQUENCE [LARGE SCALE GENOMIC DNA]</scope>
    <source>
        <strain evidence="2 3">1ZS3-15</strain>
    </source>
</reference>
<dbReference type="EMBL" id="LYPB01000076">
    <property type="protein sequence ID" value="OAS16240.1"/>
    <property type="molecule type" value="Genomic_DNA"/>
</dbReference>
<feature type="transmembrane region" description="Helical" evidence="1">
    <location>
        <begin position="21"/>
        <end position="43"/>
    </location>
</feature>
<organism evidence="2 3">
    <name type="scientific">Paenibacillus oryzisoli</name>
    <dbReference type="NCBI Taxonomy" id="1850517"/>
    <lineage>
        <taxon>Bacteria</taxon>
        <taxon>Bacillati</taxon>
        <taxon>Bacillota</taxon>
        <taxon>Bacilli</taxon>
        <taxon>Bacillales</taxon>
        <taxon>Paenibacillaceae</taxon>
        <taxon>Paenibacillus</taxon>
    </lineage>
</organism>
<dbReference type="AlphaFoldDB" id="A0A198A528"/>
<evidence type="ECO:0000256" key="1">
    <source>
        <dbReference type="SAM" id="Phobius"/>
    </source>
</evidence>
<sequence>MRHNRLRRFILDDLGTFTVEASLVFPAILICTVILLFVGMFAYQHVYVGQLARSAAEKLAFTWTNSHKDINTGSYNPQETDGLYWRLTQDNVSDLFGLLHGSSGGSISLPTNQVNGLVQRKLAKASVLFPKGVTGTASYKNYLLDHRIEVTVKKSFVMPTFLSRWMRATQTERSAVVHVVDSIELIRTTDLTRTYLPTLIGRISPGKAKAALVDPVKTDLSGPSVKIQSERQASTYLRSLVGGTEVIRTTPSGKSRTIDALDARGIGHQAFYSMTEAQLRTEQLPKDVELLQHDPTVKGIVWHFFKKDASGKGMPTVSFRKELERKGIVVVIHN</sequence>
<proteinExistence type="predicted"/>
<protein>
    <recommendedName>
        <fullName evidence="4">Pilus assembly protein TadE</fullName>
    </recommendedName>
</protein>
<comment type="caution">
    <text evidence="2">The sequence shown here is derived from an EMBL/GenBank/DDBJ whole genome shotgun (WGS) entry which is preliminary data.</text>
</comment>
<evidence type="ECO:0008006" key="4">
    <source>
        <dbReference type="Google" id="ProtNLM"/>
    </source>
</evidence>
<keyword evidence="1" id="KW-0812">Transmembrane</keyword>
<keyword evidence="1" id="KW-0472">Membrane</keyword>
<keyword evidence="3" id="KW-1185">Reference proteome</keyword>
<evidence type="ECO:0000313" key="3">
    <source>
        <dbReference type="Proteomes" id="UP000078454"/>
    </source>
</evidence>
<evidence type="ECO:0000313" key="2">
    <source>
        <dbReference type="EMBL" id="OAS16240.1"/>
    </source>
</evidence>